<dbReference type="GO" id="GO:0048038">
    <property type="term" value="F:quinone binding"/>
    <property type="evidence" value="ECO:0007669"/>
    <property type="project" value="UniProtKB-KW"/>
</dbReference>
<dbReference type="InterPro" id="IPR020396">
    <property type="entry name" value="NADH_UbQ_OxRdtase_CS"/>
</dbReference>
<evidence type="ECO:0000259" key="5">
    <source>
        <dbReference type="Pfam" id="PF00329"/>
    </source>
</evidence>
<keyword evidence="3" id="KW-1278">Translocase</keyword>
<evidence type="ECO:0000256" key="2">
    <source>
        <dbReference type="ARBA" id="ARBA00022448"/>
    </source>
</evidence>
<dbReference type="GO" id="GO:0008137">
    <property type="term" value="F:NADH dehydrogenase (ubiquinone) activity"/>
    <property type="evidence" value="ECO:0007669"/>
    <property type="project" value="InterPro"/>
</dbReference>
<comment type="function">
    <text evidence="4">NDH-1 shuttles electrons from NADH, via FMN and iron-sulfur (Fe-S) centers, to quinones in the respiratory chain.</text>
</comment>
<dbReference type="EC" id="7.1.1.-" evidence="4"/>
<evidence type="ECO:0000256" key="4">
    <source>
        <dbReference type="RuleBase" id="RU003582"/>
    </source>
</evidence>
<gene>
    <name evidence="6" type="ORF">CH333_02930</name>
</gene>
<sequence length="143" mass="16754">MIEDIVKEKLGNRILSWKKKNERRFYIEVRKEDLEESSRILFKDLGLRFSIASGVDTIDNFEILYHFSADREDKFFSLRLKIDKKNPEVSSISGVITAAKWIEREIWELLGINFVGHPGLKRLLLAGDWPDGVCPLRKDYKKI</sequence>
<dbReference type="EMBL" id="NOZQ01000057">
    <property type="protein sequence ID" value="OYD16611.1"/>
    <property type="molecule type" value="Genomic_DNA"/>
</dbReference>
<protein>
    <recommendedName>
        <fullName evidence="4">NADH-quinone oxidoreductase</fullName>
        <ecNumber evidence="4">7.1.1.-</ecNumber>
    </recommendedName>
</protein>
<dbReference type="Pfam" id="PF00329">
    <property type="entry name" value="Complex1_30kDa"/>
    <property type="match status" value="1"/>
</dbReference>
<dbReference type="AlphaFoldDB" id="A0A235BWI9"/>
<comment type="catalytic activity">
    <reaction evidence="4">
        <text>a quinone + NADH + 5 H(+)(in) = a quinol + NAD(+) + 4 H(+)(out)</text>
        <dbReference type="Rhea" id="RHEA:57888"/>
        <dbReference type="ChEBI" id="CHEBI:15378"/>
        <dbReference type="ChEBI" id="CHEBI:24646"/>
        <dbReference type="ChEBI" id="CHEBI:57540"/>
        <dbReference type="ChEBI" id="CHEBI:57945"/>
        <dbReference type="ChEBI" id="CHEBI:132124"/>
    </reaction>
</comment>
<organism evidence="6 7">
    <name type="scientific">candidate division WOR-3 bacterium JGI_Cruoil_03_44_89</name>
    <dbReference type="NCBI Taxonomy" id="1973748"/>
    <lineage>
        <taxon>Bacteria</taxon>
        <taxon>Bacteria division WOR-3</taxon>
    </lineage>
</organism>
<feature type="domain" description="NADH:ubiquinone oxidoreductase 30kDa subunit" evidence="5">
    <location>
        <begin position="27"/>
        <end position="141"/>
    </location>
</feature>
<dbReference type="Proteomes" id="UP000215215">
    <property type="component" value="Unassembled WGS sequence"/>
</dbReference>
<dbReference type="InterPro" id="IPR037232">
    <property type="entry name" value="NADH_quin_OxRdtase_su_C/D-like"/>
</dbReference>
<evidence type="ECO:0000256" key="1">
    <source>
        <dbReference type="ARBA" id="ARBA00007569"/>
    </source>
</evidence>
<comment type="caution">
    <text evidence="6">The sequence shown here is derived from an EMBL/GenBank/DDBJ whole genome shotgun (WGS) entry which is preliminary data.</text>
</comment>
<evidence type="ECO:0000313" key="7">
    <source>
        <dbReference type="Proteomes" id="UP000215215"/>
    </source>
</evidence>
<reference evidence="6 7" key="1">
    <citation type="submission" date="2017-07" db="EMBL/GenBank/DDBJ databases">
        <title>Recovery of genomes from metagenomes via a dereplication, aggregation, and scoring strategy.</title>
        <authorList>
            <person name="Sieber C.M."/>
            <person name="Probst A.J."/>
            <person name="Sharrar A."/>
            <person name="Thomas B.C."/>
            <person name="Hess M."/>
            <person name="Tringe S.G."/>
            <person name="Banfield J.F."/>
        </authorList>
    </citation>
    <scope>NUCLEOTIDE SEQUENCE [LARGE SCALE GENOMIC DNA]</scope>
    <source>
        <strain evidence="6">JGI_Cruoil_03_44_89</strain>
    </source>
</reference>
<evidence type="ECO:0000256" key="3">
    <source>
        <dbReference type="RuleBase" id="RU003456"/>
    </source>
</evidence>
<evidence type="ECO:0000313" key="6">
    <source>
        <dbReference type="EMBL" id="OYD16611.1"/>
    </source>
</evidence>
<dbReference type="InterPro" id="IPR001268">
    <property type="entry name" value="NADH_UbQ_OxRdtase_30kDa_su"/>
</dbReference>
<keyword evidence="4" id="KW-0874">Quinone</keyword>
<dbReference type="PANTHER" id="PTHR10884">
    <property type="entry name" value="NADH DEHYDROGENASE UBIQUINONE IRON-SULFUR PROTEIN 3"/>
    <property type="match status" value="1"/>
</dbReference>
<dbReference type="SUPFAM" id="SSF143243">
    <property type="entry name" value="Nqo5-like"/>
    <property type="match status" value="1"/>
</dbReference>
<dbReference type="Gene3D" id="3.30.460.80">
    <property type="entry name" value="NADH:ubiquinone oxidoreductase, 30kDa subunit"/>
    <property type="match status" value="1"/>
</dbReference>
<dbReference type="GO" id="GO:0016651">
    <property type="term" value="F:oxidoreductase activity, acting on NAD(P)H"/>
    <property type="evidence" value="ECO:0007669"/>
    <property type="project" value="InterPro"/>
</dbReference>
<comment type="similarity">
    <text evidence="1 3">Belongs to the complex I 30 kDa subunit family.</text>
</comment>
<accession>A0A235BWI9</accession>
<dbReference type="PANTHER" id="PTHR10884:SF14">
    <property type="entry name" value="NADH DEHYDROGENASE [UBIQUINONE] IRON-SULFUR PROTEIN 3, MITOCHONDRIAL"/>
    <property type="match status" value="1"/>
</dbReference>
<keyword evidence="2 3" id="KW-0813">Transport</keyword>
<keyword evidence="3" id="KW-0520">NAD</keyword>
<dbReference type="PROSITE" id="PS00542">
    <property type="entry name" value="COMPLEX1_30K"/>
    <property type="match status" value="1"/>
</dbReference>
<name>A0A235BWI9_UNCW3</name>
<proteinExistence type="inferred from homology"/>